<evidence type="ECO:0000259" key="7">
    <source>
        <dbReference type="PROSITE" id="PS50850"/>
    </source>
</evidence>
<evidence type="ECO:0000256" key="3">
    <source>
        <dbReference type="ARBA" id="ARBA00022692"/>
    </source>
</evidence>
<evidence type="ECO:0000256" key="1">
    <source>
        <dbReference type="ARBA" id="ARBA00004141"/>
    </source>
</evidence>
<dbReference type="KEGG" id="tvd:SG34_002725"/>
<dbReference type="SUPFAM" id="SSF103473">
    <property type="entry name" value="MFS general substrate transporter"/>
    <property type="match status" value="1"/>
</dbReference>
<dbReference type="Gene3D" id="1.20.1720.10">
    <property type="entry name" value="Multidrug resistance protein D"/>
    <property type="match status" value="1"/>
</dbReference>
<feature type="transmembrane region" description="Helical" evidence="6">
    <location>
        <begin position="251"/>
        <end position="270"/>
    </location>
</feature>
<comment type="subcellular location">
    <subcellularLocation>
        <location evidence="1">Membrane</location>
        <topology evidence="1">Multi-pass membrane protein</topology>
    </subcellularLocation>
</comment>
<feature type="transmembrane region" description="Helical" evidence="6">
    <location>
        <begin position="369"/>
        <end position="390"/>
    </location>
</feature>
<feature type="transmembrane region" description="Helical" evidence="6">
    <location>
        <begin position="39"/>
        <end position="58"/>
    </location>
</feature>
<sequence length="404" mass="41846">MAMVFSLSPLAIDMYLPALPAMAEFFGSDIDAMEGSVAVYLIGFALGQLVFGALADAVHKLKLLAFGLIVFAAASVMIGSAATVGELYFFRALQAFAGGSSVVVYALIQALYGDEKPGGNKSGDHKAGHNRSGQIISYVMACVVVAPMLAPVFGSQLLALAGWSWIFYALAVFALLTLVLQAALLSAAKVPYVSQSLKLGRLLFGYRQVLTNGTLMAYVFAGGCSFAGLFAFVAGSPFVYIEYFGVSPGQYAWLMALNAVAMIGMNLTNARLLTGVAPTSKLIFAGYLLALVGGYLFLVAYLQLSLAFVVAGVVAYMGLLGLTAANAIAAAMAKSGKNAGVLSGINGVLQFGLGALSSAVVSISASTSAMNMNGTMAVCALSTLVFALLLRFKTAAKQGEALYE</sequence>
<accession>A0AAF0CDH3</accession>
<organism evidence="8 9">
    <name type="scientific">Thalassomonas viridans</name>
    <dbReference type="NCBI Taxonomy" id="137584"/>
    <lineage>
        <taxon>Bacteria</taxon>
        <taxon>Pseudomonadati</taxon>
        <taxon>Pseudomonadota</taxon>
        <taxon>Gammaproteobacteria</taxon>
        <taxon>Alteromonadales</taxon>
        <taxon>Colwelliaceae</taxon>
        <taxon>Thalassomonas</taxon>
    </lineage>
</organism>
<dbReference type="GO" id="GO:0015385">
    <property type="term" value="F:sodium:proton antiporter activity"/>
    <property type="evidence" value="ECO:0007669"/>
    <property type="project" value="TreeGrafter"/>
</dbReference>
<keyword evidence="4 6" id="KW-1133">Transmembrane helix</keyword>
<keyword evidence="5 6" id="KW-0472">Membrane</keyword>
<dbReference type="AlphaFoldDB" id="A0AAF0CDH3"/>
<reference evidence="8 9" key="1">
    <citation type="journal article" date="2015" name="Genome Announc.">
        <title>Draft Genome Sequences of Marine Isolates of Thalassomonas viridans and Thalassomonas actiniarum.</title>
        <authorList>
            <person name="Olonade I."/>
            <person name="van Zyl L.J."/>
            <person name="Trindade M."/>
        </authorList>
    </citation>
    <scope>NUCLEOTIDE SEQUENCE [LARGE SCALE GENOMIC DNA]</scope>
    <source>
        <strain evidence="8 9">XOM25</strain>
    </source>
</reference>
<reference evidence="8 9" key="2">
    <citation type="journal article" date="2022" name="Mar. Drugs">
        <title>Bioassay-Guided Fractionation Leads to the Detection of Cholic Acid Generated by the Rare Thalassomonas sp.</title>
        <authorList>
            <person name="Pheiffer F."/>
            <person name="Schneider Y.K."/>
            <person name="Hansen E.H."/>
            <person name="Andersen J.H."/>
            <person name="Isaksson J."/>
            <person name="Busche T."/>
            <person name="R C."/>
            <person name="Kalinowski J."/>
            <person name="Zyl L.V."/>
            <person name="Trindade M."/>
        </authorList>
    </citation>
    <scope>NUCLEOTIDE SEQUENCE [LARGE SCALE GENOMIC DNA]</scope>
    <source>
        <strain evidence="8 9">XOM25</strain>
    </source>
</reference>
<protein>
    <submittedName>
        <fullName evidence="8">MFS transporter</fullName>
    </submittedName>
</protein>
<evidence type="ECO:0000256" key="2">
    <source>
        <dbReference type="ARBA" id="ARBA00022448"/>
    </source>
</evidence>
<keyword evidence="2" id="KW-0813">Transport</keyword>
<dbReference type="InterPro" id="IPR020846">
    <property type="entry name" value="MFS_dom"/>
</dbReference>
<dbReference type="Proteomes" id="UP000032352">
    <property type="component" value="Chromosome"/>
</dbReference>
<evidence type="ECO:0000313" key="9">
    <source>
        <dbReference type="Proteomes" id="UP000032352"/>
    </source>
</evidence>
<feature type="domain" description="Major facilitator superfamily (MFS) profile" evidence="7">
    <location>
        <begin position="1"/>
        <end position="395"/>
    </location>
</feature>
<feature type="transmembrane region" description="Helical" evidence="6">
    <location>
        <begin position="341"/>
        <end position="363"/>
    </location>
</feature>
<evidence type="ECO:0000256" key="5">
    <source>
        <dbReference type="ARBA" id="ARBA00023136"/>
    </source>
</evidence>
<gene>
    <name evidence="8" type="ORF">SG34_002725</name>
</gene>
<keyword evidence="9" id="KW-1185">Reference proteome</keyword>
<name>A0AAF0CDH3_9GAMM</name>
<feature type="transmembrane region" description="Helical" evidence="6">
    <location>
        <begin position="308"/>
        <end position="329"/>
    </location>
</feature>
<feature type="transmembrane region" description="Helical" evidence="6">
    <location>
        <begin position="133"/>
        <end position="153"/>
    </location>
</feature>
<dbReference type="EMBL" id="CP059733">
    <property type="protein sequence ID" value="WDE08114.1"/>
    <property type="molecule type" value="Genomic_DNA"/>
</dbReference>
<dbReference type="Pfam" id="PF07690">
    <property type="entry name" value="MFS_1"/>
    <property type="match status" value="1"/>
</dbReference>
<evidence type="ECO:0000256" key="6">
    <source>
        <dbReference type="SAM" id="Phobius"/>
    </source>
</evidence>
<feature type="transmembrane region" description="Helical" evidence="6">
    <location>
        <begin position="63"/>
        <end position="82"/>
    </location>
</feature>
<dbReference type="InterPro" id="IPR036259">
    <property type="entry name" value="MFS_trans_sf"/>
</dbReference>
<dbReference type="InterPro" id="IPR011701">
    <property type="entry name" value="MFS"/>
</dbReference>
<dbReference type="PROSITE" id="PS50850">
    <property type="entry name" value="MFS"/>
    <property type="match status" value="1"/>
</dbReference>
<proteinExistence type="predicted"/>
<keyword evidence="3 6" id="KW-0812">Transmembrane</keyword>
<evidence type="ECO:0000256" key="4">
    <source>
        <dbReference type="ARBA" id="ARBA00022989"/>
    </source>
</evidence>
<dbReference type="GO" id="GO:1990961">
    <property type="term" value="P:xenobiotic detoxification by transmembrane export across the plasma membrane"/>
    <property type="evidence" value="ECO:0007669"/>
    <property type="project" value="TreeGrafter"/>
</dbReference>
<dbReference type="PANTHER" id="PTHR23502:SF132">
    <property type="entry name" value="POLYAMINE TRANSPORTER 2-RELATED"/>
    <property type="match status" value="1"/>
</dbReference>
<dbReference type="GO" id="GO:0005886">
    <property type="term" value="C:plasma membrane"/>
    <property type="evidence" value="ECO:0007669"/>
    <property type="project" value="TreeGrafter"/>
</dbReference>
<evidence type="ECO:0000313" key="8">
    <source>
        <dbReference type="EMBL" id="WDE08114.1"/>
    </source>
</evidence>
<feature type="transmembrane region" description="Helical" evidence="6">
    <location>
        <begin position="209"/>
        <end position="231"/>
    </location>
</feature>
<feature type="transmembrane region" description="Helical" evidence="6">
    <location>
        <begin position="282"/>
        <end position="302"/>
    </location>
</feature>
<feature type="transmembrane region" description="Helical" evidence="6">
    <location>
        <begin position="88"/>
        <end position="112"/>
    </location>
</feature>
<dbReference type="PANTHER" id="PTHR23502">
    <property type="entry name" value="MAJOR FACILITATOR SUPERFAMILY"/>
    <property type="match status" value="1"/>
</dbReference>
<feature type="transmembrane region" description="Helical" evidence="6">
    <location>
        <begin position="165"/>
        <end position="188"/>
    </location>
</feature>